<dbReference type="EMBL" id="FTNT01000001">
    <property type="protein sequence ID" value="SIR63922.1"/>
    <property type="molecule type" value="Genomic_DNA"/>
</dbReference>
<protein>
    <recommendedName>
        <fullName evidence="2">DUF222 domain-containing protein</fullName>
    </recommendedName>
</protein>
<feature type="region of interest" description="Disordered" evidence="1">
    <location>
        <begin position="370"/>
        <end position="391"/>
    </location>
</feature>
<reference evidence="3 4" key="1">
    <citation type="submission" date="2017-01" db="EMBL/GenBank/DDBJ databases">
        <authorList>
            <person name="Mah S.A."/>
            <person name="Swanson W.J."/>
            <person name="Moy G.W."/>
            <person name="Vacquier V.D."/>
        </authorList>
    </citation>
    <scope>NUCLEOTIDE SEQUENCE [LARGE SCALE GENOMIC DNA]</scope>
    <source>
        <strain evidence="3 4">CPCC 203464</strain>
    </source>
</reference>
<dbReference type="STRING" id="1344003.SAMN05445060_0187"/>
<dbReference type="Proteomes" id="UP000186218">
    <property type="component" value="Unassembled WGS sequence"/>
</dbReference>
<proteinExistence type="predicted"/>
<organism evidence="3 4">
    <name type="scientific">Williamsia sterculiae</name>
    <dbReference type="NCBI Taxonomy" id="1344003"/>
    <lineage>
        <taxon>Bacteria</taxon>
        <taxon>Bacillati</taxon>
        <taxon>Actinomycetota</taxon>
        <taxon>Actinomycetes</taxon>
        <taxon>Mycobacteriales</taxon>
        <taxon>Nocardiaceae</taxon>
        <taxon>Williamsia</taxon>
    </lineage>
</organism>
<dbReference type="OrthoDB" id="5244772at2"/>
<evidence type="ECO:0000256" key="1">
    <source>
        <dbReference type="SAM" id="MobiDB-lite"/>
    </source>
</evidence>
<accession>A0A1N7CJZ7</accession>
<evidence type="ECO:0000313" key="3">
    <source>
        <dbReference type="EMBL" id="SIR63922.1"/>
    </source>
</evidence>
<sequence>MIESRWADESPAAFGLLGELDGAPVNDLLDEMVHATQGQSFLEWRRYCVAAELESQLVDDGAVSDYRMIDATALCATRIATVLSISQLTVEGLLARAVALRDRLPQVLLCLRDGRVAPQHIRTIVSRTDLITDETIAATVDSQIAECLRRKGSWSTNRVRDMVDRVVYTHDPDGVRERRQIVKDARAFWTDDDADGMGVVGASMTAENTLLLAQRVHAAADHVCKNDPRTKAARRSDALVALTTGTGWECLCGDPDCTAAQGWDATPTGPGTSVVIHVVADTTTAKMKHKRQPGFMPGHGVISAEHVRDLVKRPDTTIRPLPTTAPAAQPGDPYRPSAALARFLWMRDQYCVWPRCNQATIRCDADHVEEYDHGSPDRGGQTTPDDMNSKCRFHHGVKTISAFLDDQDIDNHGRPHTTITTPEGLTVNGPAHTGYDLHPELDHIEFTAPPHGPPPAPEQPTRRRPRLEDKHARRQHERERNRRAREHDDDQQTDTPPF</sequence>
<gene>
    <name evidence="3" type="ORF">SAMN05445060_0187</name>
</gene>
<feature type="domain" description="DUF222" evidence="2">
    <location>
        <begin position="69"/>
        <end position="348"/>
    </location>
</feature>
<dbReference type="RefSeq" id="WP_076475686.1">
    <property type="nucleotide sequence ID" value="NZ_FTNT01000001.1"/>
</dbReference>
<feature type="compositionally biased region" description="Basic and acidic residues" evidence="1">
    <location>
        <begin position="435"/>
        <end position="445"/>
    </location>
</feature>
<evidence type="ECO:0000313" key="4">
    <source>
        <dbReference type="Proteomes" id="UP000186218"/>
    </source>
</evidence>
<evidence type="ECO:0000259" key="2">
    <source>
        <dbReference type="Pfam" id="PF02720"/>
    </source>
</evidence>
<dbReference type="InterPro" id="IPR003870">
    <property type="entry name" value="DUF222"/>
</dbReference>
<dbReference type="Pfam" id="PF02720">
    <property type="entry name" value="DUF222"/>
    <property type="match status" value="1"/>
</dbReference>
<dbReference type="AlphaFoldDB" id="A0A1N7CJZ7"/>
<name>A0A1N7CJZ7_9NOCA</name>
<keyword evidence="4" id="KW-1185">Reference proteome</keyword>
<feature type="compositionally biased region" description="Basic and acidic residues" evidence="1">
    <location>
        <begin position="466"/>
        <end position="490"/>
    </location>
</feature>
<feature type="region of interest" description="Disordered" evidence="1">
    <location>
        <begin position="406"/>
        <end position="498"/>
    </location>
</feature>